<dbReference type="CDD" id="cd00093">
    <property type="entry name" value="HTH_XRE"/>
    <property type="match status" value="1"/>
</dbReference>
<evidence type="ECO:0000256" key="3">
    <source>
        <dbReference type="ARBA" id="ARBA00023015"/>
    </source>
</evidence>
<dbReference type="InterPro" id="IPR010982">
    <property type="entry name" value="Lambda_DNA-bd_dom_sf"/>
</dbReference>
<keyword evidence="2" id="KW-0378">Hydrolase</keyword>
<keyword evidence="5" id="KW-0804">Transcription</keyword>
<feature type="domain" description="HTH cro/C1-type" evidence="6">
    <location>
        <begin position="8"/>
        <end position="62"/>
    </location>
</feature>
<evidence type="ECO:0000256" key="2">
    <source>
        <dbReference type="ARBA" id="ARBA00022801"/>
    </source>
</evidence>
<dbReference type="Gene3D" id="2.10.109.10">
    <property type="entry name" value="Umud Fragment, subunit A"/>
    <property type="match status" value="1"/>
</dbReference>
<name>A0A173MP65_9BACT</name>
<dbReference type="InterPro" id="IPR015927">
    <property type="entry name" value="Peptidase_S24_S26A/B/C"/>
</dbReference>
<dbReference type="PROSITE" id="PS00501">
    <property type="entry name" value="SPASE_I_1"/>
    <property type="match status" value="1"/>
</dbReference>
<evidence type="ECO:0000256" key="4">
    <source>
        <dbReference type="ARBA" id="ARBA00023125"/>
    </source>
</evidence>
<reference evidence="8" key="1">
    <citation type="submission" date="2017-01" db="EMBL/GenBank/DDBJ databases">
        <authorList>
            <person name="Varghese N."/>
            <person name="Submissions S."/>
        </authorList>
    </citation>
    <scope>NUCLEOTIDE SEQUENCE [LARGE SCALE GENOMIC DNA]</scope>
    <source>
        <strain evidence="8">DSM 21054</strain>
    </source>
</reference>
<accession>A0A173MP65</accession>
<keyword evidence="8" id="KW-1185">Reference proteome</keyword>
<protein>
    <submittedName>
        <fullName evidence="7">Peptidase S24-like</fullName>
    </submittedName>
</protein>
<dbReference type="PROSITE" id="PS50943">
    <property type="entry name" value="HTH_CROC1"/>
    <property type="match status" value="1"/>
</dbReference>
<keyword evidence="3" id="KW-0805">Transcription regulation</keyword>
<dbReference type="Gene3D" id="1.10.260.40">
    <property type="entry name" value="lambda repressor-like DNA-binding domains"/>
    <property type="match status" value="1"/>
</dbReference>
<dbReference type="RefSeq" id="WP_076376054.1">
    <property type="nucleotide sequence ID" value="NZ_AP017422.1"/>
</dbReference>
<evidence type="ECO:0000313" key="7">
    <source>
        <dbReference type="EMBL" id="SIS73669.1"/>
    </source>
</evidence>
<dbReference type="PANTHER" id="PTHR40661:SF1">
    <property type="entry name" value="HTH CRO_C1-TYPE DOMAIN-CONTAINING PROTEIN"/>
    <property type="match status" value="1"/>
</dbReference>
<dbReference type="Pfam" id="PF12844">
    <property type="entry name" value="HTH_19"/>
    <property type="match status" value="1"/>
</dbReference>
<sequence length="277" mass="31652">MNHFASNIQFLRKFKGLKQAEMLDALGIKRTTWNNYEMGVSQPNIDQIVSIASFFGVSLNMLLVHNLADDVHLLKEQATTPAIGNPANTLLRMPQVVTVDNSGNENMVMVPGRARAGYLNGYDDPSYVASLPNYRLPGFATGTYRMFEVSGLSMHPTFDDNDVLITQFVENLNDIRDDRVYVIVTRQDGVVVKRVLNRITRDNKLILKSDNYRHREEFPPIVVHPEDVLEVWYGIAFMSRQMRAPAEIFTRVADTEARIYMLEETLKKMLQRIPDAR</sequence>
<dbReference type="GO" id="GO:0016020">
    <property type="term" value="C:membrane"/>
    <property type="evidence" value="ECO:0007669"/>
    <property type="project" value="InterPro"/>
</dbReference>
<dbReference type="EMBL" id="FTOR01000001">
    <property type="protein sequence ID" value="SIS73669.1"/>
    <property type="molecule type" value="Genomic_DNA"/>
</dbReference>
<evidence type="ECO:0000259" key="6">
    <source>
        <dbReference type="PROSITE" id="PS50943"/>
    </source>
</evidence>
<evidence type="ECO:0000256" key="5">
    <source>
        <dbReference type="ARBA" id="ARBA00023163"/>
    </source>
</evidence>
<dbReference type="CDD" id="cd06529">
    <property type="entry name" value="S24_LexA-like"/>
    <property type="match status" value="1"/>
</dbReference>
<proteinExistence type="predicted"/>
<evidence type="ECO:0000256" key="1">
    <source>
        <dbReference type="ARBA" id="ARBA00022670"/>
    </source>
</evidence>
<keyword evidence="4" id="KW-0238">DNA-binding</keyword>
<dbReference type="Proteomes" id="UP000186917">
    <property type="component" value="Unassembled WGS sequence"/>
</dbReference>
<dbReference type="SUPFAM" id="SSF47413">
    <property type="entry name" value="lambda repressor-like DNA-binding domains"/>
    <property type="match status" value="1"/>
</dbReference>
<keyword evidence="1" id="KW-0645">Protease</keyword>
<dbReference type="KEGG" id="fln:FLA_5514"/>
<gene>
    <name evidence="7" type="ORF">SAMN05421788_101900</name>
</gene>
<dbReference type="AlphaFoldDB" id="A0A173MP65"/>
<dbReference type="InterPro" id="IPR019756">
    <property type="entry name" value="Pept_S26A_signal_pept_1_Ser-AS"/>
</dbReference>
<dbReference type="InterPro" id="IPR001387">
    <property type="entry name" value="Cro/C1-type_HTH"/>
</dbReference>
<dbReference type="STRING" id="477680.SAMN05421788_101900"/>
<dbReference type="OrthoDB" id="3831186at2"/>
<dbReference type="Pfam" id="PF00717">
    <property type="entry name" value="Peptidase_S24"/>
    <property type="match status" value="1"/>
</dbReference>
<dbReference type="GO" id="GO:0006508">
    <property type="term" value="P:proteolysis"/>
    <property type="evidence" value="ECO:0007669"/>
    <property type="project" value="UniProtKB-KW"/>
</dbReference>
<dbReference type="PANTHER" id="PTHR40661">
    <property type="match status" value="1"/>
</dbReference>
<dbReference type="SUPFAM" id="SSF51306">
    <property type="entry name" value="LexA/Signal peptidase"/>
    <property type="match status" value="1"/>
</dbReference>
<evidence type="ECO:0000313" key="8">
    <source>
        <dbReference type="Proteomes" id="UP000186917"/>
    </source>
</evidence>
<dbReference type="GO" id="GO:0003677">
    <property type="term" value="F:DNA binding"/>
    <property type="evidence" value="ECO:0007669"/>
    <property type="project" value="UniProtKB-KW"/>
</dbReference>
<organism evidence="7 8">
    <name type="scientific">Filimonas lacunae</name>
    <dbReference type="NCBI Taxonomy" id="477680"/>
    <lineage>
        <taxon>Bacteria</taxon>
        <taxon>Pseudomonadati</taxon>
        <taxon>Bacteroidota</taxon>
        <taxon>Chitinophagia</taxon>
        <taxon>Chitinophagales</taxon>
        <taxon>Chitinophagaceae</taxon>
        <taxon>Filimonas</taxon>
    </lineage>
</organism>
<dbReference type="SMART" id="SM00530">
    <property type="entry name" value="HTH_XRE"/>
    <property type="match status" value="1"/>
</dbReference>
<dbReference type="GO" id="GO:0004252">
    <property type="term" value="F:serine-type endopeptidase activity"/>
    <property type="evidence" value="ECO:0007669"/>
    <property type="project" value="InterPro"/>
</dbReference>
<dbReference type="InterPro" id="IPR039418">
    <property type="entry name" value="LexA-like"/>
</dbReference>
<dbReference type="InterPro" id="IPR036286">
    <property type="entry name" value="LexA/Signal_pep-like_sf"/>
</dbReference>